<evidence type="ECO:0000256" key="1">
    <source>
        <dbReference type="ARBA" id="ARBA00004141"/>
    </source>
</evidence>
<comment type="similarity">
    <text evidence="2">Belongs to the UPF0014 family.</text>
</comment>
<dbReference type="Pfam" id="PF03649">
    <property type="entry name" value="UPF0014"/>
    <property type="match status" value="1"/>
</dbReference>
<feature type="transmembrane region" description="Helical" evidence="6">
    <location>
        <begin position="12"/>
        <end position="30"/>
    </location>
</feature>
<comment type="caution">
    <text evidence="7">The sequence shown here is derived from an EMBL/GenBank/DDBJ whole genome shotgun (WGS) entry which is preliminary data.</text>
</comment>
<evidence type="ECO:0000313" key="7">
    <source>
        <dbReference type="EMBL" id="TGY62978.1"/>
    </source>
</evidence>
<evidence type="ECO:0000256" key="3">
    <source>
        <dbReference type="ARBA" id="ARBA00022692"/>
    </source>
</evidence>
<dbReference type="GO" id="GO:0005886">
    <property type="term" value="C:plasma membrane"/>
    <property type="evidence" value="ECO:0007669"/>
    <property type="project" value="TreeGrafter"/>
</dbReference>
<gene>
    <name evidence="7" type="primary">fetB</name>
    <name evidence="7" type="ORF">E5334_00180</name>
</gene>
<keyword evidence="8" id="KW-1185">Reference proteome</keyword>
<dbReference type="PANTHER" id="PTHR30028">
    <property type="entry name" value="UPF0014 INNER MEMBRANE PROTEIN YBBM-RELATED"/>
    <property type="match status" value="1"/>
</dbReference>
<evidence type="ECO:0000256" key="6">
    <source>
        <dbReference type="SAM" id="Phobius"/>
    </source>
</evidence>
<accession>A0A4S2F213</accession>
<feature type="transmembrane region" description="Helical" evidence="6">
    <location>
        <begin position="42"/>
        <end position="60"/>
    </location>
</feature>
<evidence type="ECO:0000256" key="2">
    <source>
        <dbReference type="ARBA" id="ARBA00005268"/>
    </source>
</evidence>
<reference evidence="7 8" key="1">
    <citation type="submission" date="2019-04" db="EMBL/GenBank/DDBJ databases">
        <title>Microbes associate with the intestines of laboratory mice.</title>
        <authorList>
            <person name="Navarre W."/>
            <person name="Wong E."/>
            <person name="Huang K."/>
            <person name="Tropini C."/>
            <person name="Ng K."/>
            <person name="Yu B."/>
        </authorList>
    </citation>
    <scope>NUCLEOTIDE SEQUENCE [LARGE SCALE GENOMIC DNA]</scope>
    <source>
        <strain evidence="7 8">NM07_P-09</strain>
    </source>
</reference>
<keyword evidence="3 6" id="KW-0812">Transmembrane</keyword>
<dbReference type="OrthoDB" id="3212530at2"/>
<name>A0A4S2F213_9ACTN</name>
<evidence type="ECO:0000256" key="5">
    <source>
        <dbReference type="ARBA" id="ARBA00023136"/>
    </source>
</evidence>
<proteinExistence type="inferred from homology"/>
<feature type="transmembrane region" description="Helical" evidence="6">
    <location>
        <begin position="66"/>
        <end position="84"/>
    </location>
</feature>
<dbReference type="Proteomes" id="UP000310263">
    <property type="component" value="Unassembled WGS sequence"/>
</dbReference>
<dbReference type="PANTHER" id="PTHR30028:SF0">
    <property type="entry name" value="PROTEIN ALUMINUM SENSITIVE 3"/>
    <property type="match status" value="1"/>
</dbReference>
<feature type="transmembrane region" description="Helical" evidence="6">
    <location>
        <begin position="130"/>
        <end position="152"/>
    </location>
</feature>
<feature type="transmembrane region" description="Helical" evidence="6">
    <location>
        <begin position="223"/>
        <end position="247"/>
    </location>
</feature>
<dbReference type="EMBL" id="SRYE01000001">
    <property type="protein sequence ID" value="TGY62978.1"/>
    <property type="molecule type" value="Genomic_DNA"/>
</dbReference>
<evidence type="ECO:0000313" key="8">
    <source>
        <dbReference type="Proteomes" id="UP000310263"/>
    </source>
</evidence>
<evidence type="ECO:0000256" key="4">
    <source>
        <dbReference type="ARBA" id="ARBA00022989"/>
    </source>
</evidence>
<dbReference type="RefSeq" id="WP_136011606.1">
    <property type="nucleotide sequence ID" value="NZ_SRYE01000001.1"/>
</dbReference>
<organism evidence="7 8">
    <name type="scientific">Muricaecibacterium torontonense</name>
    <dbReference type="NCBI Taxonomy" id="3032871"/>
    <lineage>
        <taxon>Bacteria</taxon>
        <taxon>Bacillati</taxon>
        <taxon>Actinomycetota</taxon>
        <taxon>Coriobacteriia</taxon>
        <taxon>Coriobacteriales</taxon>
        <taxon>Atopobiaceae</taxon>
        <taxon>Muricaecibacterium</taxon>
    </lineage>
</organism>
<comment type="subcellular location">
    <subcellularLocation>
        <location evidence="1">Membrane</location>
        <topology evidence="1">Multi-pass membrane protein</topology>
    </subcellularLocation>
</comment>
<dbReference type="AlphaFoldDB" id="A0A4S2F213"/>
<keyword evidence="5 6" id="KW-0472">Membrane</keyword>
<feature type="transmembrane region" description="Helical" evidence="6">
    <location>
        <begin position="96"/>
        <end position="118"/>
    </location>
</feature>
<sequence>MTGGVVNIGYPQLLLAVALIAVDLLASWKLRLGLVKSITISTVRLLIQLLALGFVLGYLFQYQTFWWVALAVAVMSLAATQIACDRTRKTVHGIAPSVFLSIFVPSVSVALVVVDGVIGATPWWNAQQLIPIMGMVMGNALSSVSVAIERLFADMDARSQEMYTLVALGATPREAAFPSIKAAVSAGMAPTLATMCAAGIVQIPGMMSGQILAGADPMVAAKYQIVVLLMISAASTAAIVAACYLAYKRRFSSEGYYLEPGLRDDLSQKGPRP</sequence>
<dbReference type="InterPro" id="IPR005226">
    <property type="entry name" value="UPF0014_fam"/>
</dbReference>
<keyword evidence="4 6" id="KW-1133">Transmembrane helix</keyword>
<protein>
    <submittedName>
        <fullName evidence="7">Iron export ABC transporter permease subunit FetB</fullName>
    </submittedName>
</protein>
<feature type="transmembrane region" description="Helical" evidence="6">
    <location>
        <begin position="182"/>
        <end position="203"/>
    </location>
</feature>